<keyword evidence="5" id="KW-1185">Reference proteome</keyword>
<dbReference type="InterPro" id="IPR021109">
    <property type="entry name" value="Peptidase_aspartic_dom_sf"/>
</dbReference>
<dbReference type="Proteomes" id="UP001458880">
    <property type="component" value="Unassembled WGS sequence"/>
</dbReference>
<evidence type="ECO:0000256" key="1">
    <source>
        <dbReference type="PROSITE-ProRule" id="PRU00047"/>
    </source>
</evidence>
<feature type="domain" description="CCHC-type" evidence="3">
    <location>
        <begin position="242"/>
        <end position="257"/>
    </location>
</feature>
<sequence length="416" mass="47152">MLPGRRVAEDRFGLKSPLRELVNGSTHKTALCECKITADRWPGASAESRHSGGGTGWLDTLHEFKVKFIGPRYADELEIRLVTKKQKPDESIRDYFYNTLSVCDEVDTNMDDVGLQHEGESIANFQAELKKLTKNCNYFGLQHEGESIANFQAELKKLTKNCNYFCENCKKPTLNTHLRSQFIKGVRDNEIRVRLLQQSTNITFEEAVKLALAIESSKQEIHKQDNIKLKTSDTKSNSAKFKCFKCGKNNHKANECKAKNLHCETCGKSGHVKYVCFKTKRGKQKKAINSINQINKGKCDKYIVEVQIEQKKAINSINQINKGKCDKYIVEVQIEDKKCEMEVDTGAAVSTISLKQFKAKYPQKLIQPTSILLRTYTGEVIKPVGKSRVKIKYENQTTDGDIYVLNGNMDCGKKQS</sequence>
<dbReference type="EMBL" id="JASPKY010000377">
    <property type="protein sequence ID" value="KAK9703067.1"/>
    <property type="molecule type" value="Genomic_DNA"/>
</dbReference>
<accession>A0AAW1JHY1</accession>
<dbReference type="InterPro" id="IPR050951">
    <property type="entry name" value="Retrovirus_Pol_polyprotein"/>
</dbReference>
<dbReference type="Gene3D" id="2.40.70.10">
    <property type="entry name" value="Acid Proteases"/>
    <property type="match status" value="1"/>
</dbReference>
<dbReference type="PANTHER" id="PTHR37984:SF13">
    <property type="entry name" value="RIBONUCLEASE H"/>
    <property type="match status" value="1"/>
</dbReference>
<keyword evidence="1" id="KW-0479">Metal-binding</keyword>
<organism evidence="4 5">
    <name type="scientific">Popillia japonica</name>
    <name type="common">Japanese beetle</name>
    <dbReference type="NCBI Taxonomy" id="7064"/>
    <lineage>
        <taxon>Eukaryota</taxon>
        <taxon>Metazoa</taxon>
        <taxon>Ecdysozoa</taxon>
        <taxon>Arthropoda</taxon>
        <taxon>Hexapoda</taxon>
        <taxon>Insecta</taxon>
        <taxon>Pterygota</taxon>
        <taxon>Neoptera</taxon>
        <taxon>Endopterygota</taxon>
        <taxon>Coleoptera</taxon>
        <taxon>Polyphaga</taxon>
        <taxon>Scarabaeiformia</taxon>
        <taxon>Scarabaeidae</taxon>
        <taxon>Rutelinae</taxon>
        <taxon>Popillia</taxon>
    </lineage>
</organism>
<gene>
    <name evidence="4" type="ORF">QE152_g29550</name>
</gene>
<evidence type="ECO:0000313" key="5">
    <source>
        <dbReference type="Proteomes" id="UP001458880"/>
    </source>
</evidence>
<dbReference type="SMART" id="SM00343">
    <property type="entry name" value="ZnF_C2HC"/>
    <property type="match status" value="2"/>
</dbReference>
<dbReference type="PROSITE" id="PS50158">
    <property type="entry name" value="ZF_CCHC"/>
    <property type="match status" value="1"/>
</dbReference>
<dbReference type="GO" id="GO:0003676">
    <property type="term" value="F:nucleic acid binding"/>
    <property type="evidence" value="ECO:0007669"/>
    <property type="project" value="InterPro"/>
</dbReference>
<reference evidence="4 5" key="1">
    <citation type="journal article" date="2024" name="BMC Genomics">
        <title>De novo assembly and annotation of Popillia japonica's genome with initial clues to its potential as an invasive pest.</title>
        <authorList>
            <person name="Cucini C."/>
            <person name="Boschi S."/>
            <person name="Funari R."/>
            <person name="Cardaioli E."/>
            <person name="Iannotti N."/>
            <person name="Marturano G."/>
            <person name="Paoli F."/>
            <person name="Bruttini M."/>
            <person name="Carapelli A."/>
            <person name="Frati F."/>
            <person name="Nardi F."/>
        </authorList>
    </citation>
    <scope>NUCLEOTIDE SEQUENCE [LARGE SCALE GENOMIC DNA]</scope>
    <source>
        <strain evidence="4">DMR45628</strain>
    </source>
</reference>
<dbReference type="SUPFAM" id="SSF50630">
    <property type="entry name" value="Acid proteases"/>
    <property type="match status" value="1"/>
</dbReference>
<evidence type="ECO:0000259" key="3">
    <source>
        <dbReference type="PROSITE" id="PS50158"/>
    </source>
</evidence>
<dbReference type="InterPro" id="IPR001878">
    <property type="entry name" value="Znf_CCHC"/>
</dbReference>
<keyword evidence="1" id="KW-0862">Zinc</keyword>
<dbReference type="GO" id="GO:0008270">
    <property type="term" value="F:zinc ion binding"/>
    <property type="evidence" value="ECO:0007669"/>
    <property type="project" value="UniProtKB-KW"/>
</dbReference>
<dbReference type="SUPFAM" id="SSF57756">
    <property type="entry name" value="Retrovirus zinc finger-like domains"/>
    <property type="match status" value="1"/>
</dbReference>
<dbReference type="PANTHER" id="PTHR37984">
    <property type="entry name" value="PROTEIN CBG26694"/>
    <property type="match status" value="1"/>
</dbReference>
<keyword evidence="2" id="KW-0175">Coiled coil</keyword>
<proteinExistence type="predicted"/>
<evidence type="ECO:0000313" key="4">
    <source>
        <dbReference type="EMBL" id="KAK9703067.1"/>
    </source>
</evidence>
<evidence type="ECO:0000256" key="2">
    <source>
        <dbReference type="SAM" id="Coils"/>
    </source>
</evidence>
<dbReference type="AlphaFoldDB" id="A0AAW1JHY1"/>
<dbReference type="InterPro" id="IPR036875">
    <property type="entry name" value="Znf_CCHC_sf"/>
</dbReference>
<name>A0AAW1JHY1_POPJA</name>
<comment type="caution">
    <text evidence="4">The sequence shown here is derived from an EMBL/GenBank/DDBJ whole genome shotgun (WGS) entry which is preliminary data.</text>
</comment>
<protein>
    <recommendedName>
        <fullName evidence="3">CCHC-type domain-containing protein</fullName>
    </recommendedName>
</protein>
<keyword evidence="1" id="KW-0863">Zinc-finger</keyword>
<feature type="coiled-coil region" evidence="2">
    <location>
        <begin position="115"/>
        <end position="161"/>
    </location>
</feature>
<dbReference type="Gene3D" id="4.10.60.10">
    <property type="entry name" value="Zinc finger, CCHC-type"/>
    <property type="match status" value="1"/>
</dbReference>